<dbReference type="Proteomes" id="UP000721236">
    <property type="component" value="Unassembled WGS sequence"/>
</dbReference>
<evidence type="ECO:0000313" key="2">
    <source>
        <dbReference type="Proteomes" id="UP000721236"/>
    </source>
</evidence>
<proteinExistence type="predicted"/>
<name>A0ABM8XH94_9BURK</name>
<dbReference type="EMBL" id="CAJZAH010000004">
    <property type="protein sequence ID" value="CAG9179536.1"/>
    <property type="molecule type" value="Genomic_DNA"/>
</dbReference>
<evidence type="ECO:0008006" key="3">
    <source>
        <dbReference type="Google" id="ProtNLM"/>
    </source>
</evidence>
<reference evidence="1 2" key="1">
    <citation type="submission" date="2021-08" db="EMBL/GenBank/DDBJ databases">
        <authorList>
            <person name="Peeters C."/>
        </authorList>
    </citation>
    <scope>NUCLEOTIDE SEQUENCE [LARGE SCALE GENOMIC DNA]</scope>
    <source>
        <strain evidence="1 2">LMG 21510</strain>
    </source>
</reference>
<organism evidence="1 2">
    <name type="scientific">Cupriavidus respiraculi</name>
    <dbReference type="NCBI Taxonomy" id="195930"/>
    <lineage>
        <taxon>Bacteria</taxon>
        <taxon>Pseudomonadati</taxon>
        <taxon>Pseudomonadota</taxon>
        <taxon>Betaproteobacteria</taxon>
        <taxon>Burkholderiales</taxon>
        <taxon>Burkholderiaceae</taxon>
        <taxon>Cupriavidus</taxon>
    </lineage>
</organism>
<sequence>MAPAIMIAAAAANAQEDASDLAKKLSNPVAALISVPLQLNYDRGIGPARDGDRFTLNIQPVVPISLNQDWNLISRTILPLTHQSSITPGSGTQTGLGDTLQSVFFSPKTPTAGGLIWGVGPAMLLPTGTENELSGRKWGLGPTGVALVQHGPLTYGALANHIWSVAGDNGRPSVSSTFIQPFLSYTTPTAWSYTVNTESTYDWKRSQWSAPVHAGVSKVVKFGQQPVSFGVFATYWAESPESGPHGWGARGVVTFLFPK</sequence>
<protein>
    <recommendedName>
        <fullName evidence="3">Transporter</fullName>
    </recommendedName>
</protein>
<keyword evidence="2" id="KW-1185">Reference proteome</keyword>
<evidence type="ECO:0000313" key="1">
    <source>
        <dbReference type="EMBL" id="CAG9179536.1"/>
    </source>
</evidence>
<gene>
    <name evidence="1" type="ORF">LMG21510_03807</name>
</gene>
<comment type="caution">
    <text evidence="1">The sequence shown here is derived from an EMBL/GenBank/DDBJ whole genome shotgun (WGS) entry which is preliminary data.</text>
</comment>
<accession>A0ABM8XH94</accession>